<organism evidence="1 2">
    <name type="scientific">Puccinia graminis f. sp. tritici</name>
    <dbReference type="NCBI Taxonomy" id="56615"/>
    <lineage>
        <taxon>Eukaryota</taxon>
        <taxon>Fungi</taxon>
        <taxon>Dikarya</taxon>
        <taxon>Basidiomycota</taxon>
        <taxon>Pucciniomycotina</taxon>
        <taxon>Pucciniomycetes</taxon>
        <taxon>Pucciniales</taxon>
        <taxon>Pucciniaceae</taxon>
        <taxon>Puccinia</taxon>
    </lineage>
</organism>
<protein>
    <submittedName>
        <fullName evidence="1">Uncharacterized protein</fullName>
    </submittedName>
</protein>
<proteinExistence type="predicted"/>
<dbReference type="AlphaFoldDB" id="A0A5B0LLI6"/>
<evidence type="ECO:0000313" key="2">
    <source>
        <dbReference type="Proteomes" id="UP000324748"/>
    </source>
</evidence>
<sequence length="125" mass="13583">MSADERPRSSLYERGLQGSHKLFNGTTILAFRPAETGNAFQLAPASSAGHTETGTRTSSWVYILDKSHGSSLGGNPVTETVSPFRPRLLGTTAWVITLTLSSRPRLSHFRIPPLAIPLSLRLLLN</sequence>
<reference evidence="1 2" key="1">
    <citation type="submission" date="2019-05" db="EMBL/GenBank/DDBJ databases">
        <title>Emergence of the Ug99 lineage of the wheat stem rust pathogen through somatic hybridization.</title>
        <authorList>
            <person name="Li F."/>
            <person name="Upadhyaya N.M."/>
            <person name="Sperschneider J."/>
            <person name="Matny O."/>
            <person name="Nguyen-Phuc H."/>
            <person name="Mago R."/>
            <person name="Raley C."/>
            <person name="Miller M.E."/>
            <person name="Silverstein K.A.T."/>
            <person name="Henningsen E."/>
            <person name="Hirsch C.D."/>
            <person name="Visser B."/>
            <person name="Pretorius Z.A."/>
            <person name="Steffenson B.J."/>
            <person name="Schwessinger B."/>
            <person name="Dodds P.N."/>
            <person name="Figueroa M."/>
        </authorList>
    </citation>
    <scope>NUCLEOTIDE SEQUENCE [LARGE SCALE GENOMIC DNA]</scope>
    <source>
        <strain evidence="1">21-0</strain>
    </source>
</reference>
<name>A0A5B0LLI6_PUCGR</name>
<comment type="caution">
    <text evidence="1">The sequence shown here is derived from an EMBL/GenBank/DDBJ whole genome shotgun (WGS) entry which is preliminary data.</text>
</comment>
<gene>
    <name evidence="1" type="ORF">PGT21_018978</name>
</gene>
<dbReference type="Proteomes" id="UP000324748">
    <property type="component" value="Unassembled WGS sequence"/>
</dbReference>
<keyword evidence="2" id="KW-1185">Reference proteome</keyword>
<accession>A0A5B0LLI6</accession>
<dbReference type="EMBL" id="VSWC01000197">
    <property type="protein sequence ID" value="KAA1064906.1"/>
    <property type="molecule type" value="Genomic_DNA"/>
</dbReference>
<evidence type="ECO:0000313" key="1">
    <source>
        <dbReference type="EMBL" id="KAA1064906.1"/>
    </source>
</evidence>